<organism evidence="2 3">
    <name type="scientific">Silvibacterium bohemicum</name>
    <dbReference type="NCBI Taxonomy" id="1577686"/>
    <lineage>
        <taxon>Bacteria</taxon>
        <taxon>Pseudomonadati</taxon>
        <taxon>Acidobacteriota</taxon>
        <taxon>Terriglobia</taxon>
        <taxon>Terriglobales</taxon>
        <taxon>Acidobacteriaceae</taxon>
        <taxon>Silvibacterium</taxon>
    </lineage>
</organism>
<gene>
    <name evidence="2" type="ORF">HNQ77_003755</name>
</gene>
<keyword evidence="1" id="KW-1133">Transmembrane helix</keyword>
<name>A0A841K6A3_9BACT</name>
<keyword evidence="1" id="KW-0472">Membrane</keyword>
<proteinExistence type="predicted"/>
<evidence type="ECO:0000256" key="1">
    <source>
        <dbReference type="SAM" id="Phobius"/>
    </source>
</evidence>
<feature type="transmembrane region" description="Helical" evidence="1">
    <location>
        <begin position="12"/>
        <end position="31"/>
    </location>
</feature>
<evidence type="ECO:0008006" key="4">
    <source>
        <dbReference type="Google" id="ProtNLM"/>
    </source>
</evidence>
<keyword evidence="1" id="KW-0812">Transmembrane</keyword>
<dbReference type="OrthoDB" id="121256at2"/>
<dbReference type="RefSeq" id="WP_050060823.1">
    <property type="nucleotide sequence ID" value="NZ_JACHEK010000007.1"/>
</dbReference>
<keyword evidence="3" id="KW-1185">Reference proteome</keyword>
<dbReference type="AlphaFoldDB" id="A0A841K6A3"/>
<evidence type="ECO:0000313" key="3">
    <source>
        <dbReference type="Proteomes" id="UP000538666"/>
    </source>
</evidence>
<comment type="caution">
    <text evidence="2">The sequence shown here is derived from an EMBL/GenBank/DDBJ whole genome shotgun (WGS) entry which is preliminary data.</text>
</comment>
<accession>A0A841K6A3</accession>
<reference evidence="2 3" key="1">
    <citation type="submission" date="2020-08" db="EMBL/GenBank/DDBJ databases">
        <title>Genomic Encyclopedia of Type Strains, Phase IV (KMG-IV): sequencing the most valuable type-strain genomes for metagenomic binning, comparative biology and taxonomic classification.</title>
        <authorList>
            <person name="Goeker M."/>
        </authorList>
    </citation>
    <scope>NUCLEOTIDE SEQUENCE [LARGE SCALE GENOMIC DNA]</scope>
    <source>
        <strain evidence="2 3">DSM 103733</strain>
    </source>
</reference>
<protein>
    <recommendedName>
        <fullName evidence="4">DUF3592 domain-containing protein</fullName>
    </recommendedName>
</protein>
<dbReference type="Proteomes" id="UP000538666">
    <property type="component" value="Unassembled WGS sequence"/>
</dbReference>
<evidence type="ECO:0000313" key="2">
    <source>
        <dbReference type="EMBL" id="MBB6145794.1"/>
    </source>
</evidence>
<dbReference type="EMBL" id="JACHEK010000007">
    <property type="protein sequence ID" value="MBB6145794.1"/>
    <property type="molecule type" value="Genomic_DNA"/>
</dbReference>
<sequence length="159" mass="17817">MNGLSLRDPQVLGALAAASLCLGGVVAYYALRKRPSEEELEKLRREELVQSGRIIDGTVIDISDLGPQESGRPDGMRLILYKYQVAGVVYECSQDVTLLQEHVNIYDCRLGFPCSVRYNPHRPVNSIIVAENWSGLRNTANSIPIRRPPRKPRVPARYL</sequence>